<comment type="caution">
    <text evidence="2">The sequence shown here is derived from an EMBL/GenBank/DDBJ whole genome shotgun (WGS) entry which is preliminary data.</text>
</comment>
<proteinExistence type="predicted"/>
<dbReference type="AlphaFoldDB" id="A0A9X5B5Z3"/>
<organism evidence="2 3">
    <name type="scientific">Vreelandella halophila</name>
    <dbReference type="NCBI Taxonomy" id="86177"/>
    <lineage>
        <taxon>Bacteria</taxon>
        <taxon>Pseudomonadati</taxon>
        <taxon>Pseudomonadota</taxon>
        <taxon>Gammaproteobacteria</taxon>
        <taxon>Oceanospirillales</taxon>
        <taxon>Halomonadaceae</taxon>
        <taxon>Vreelandella</taxon>
    </lineage>
</organism>
<sequence length="302" mass="32578">MKKTTAICLAALGATTAMPAAALNGHYPLGIEGLGATATPPEGLYYRGYLFHYDIDEFNTTSGDAAPGSNTGSVTALAHRFIWMTDVDVLGADYGMEAIIPMLDNEFELDVAGGNTFDDDGVGDIFLGPVILGWHGKQWDATFAAGQWFDTADFDQNNPASVGKGYQTTMITLGGMWHFDEAKRWNVSALSRYETKGEQEDTGVTPGDSWLVEWGFGHRLSNGVELGLVGYNAWQLESDEGTPITEKAERHALGAEVGYGWRSLGLNLKAAYYHEYDASAGGVKNGLESQGDTLRLQLTKAL</sequence>
<dbReference type="Pfam" id="PF13557">
    <property type="entry name" value="Phenol_MetA_deg"/>
    <property type="match status" value="1"/>
</dbReference>
<reference evidence="2 3" key="1">
    <citation type="submission" date="2019-11" db="EMBL/GenBank/DDBJ databases">
        <title>Genome sequences of 17 halophilic strains isolated from different environments.</title>
        <authorList>
            <person name="Furrow R.E."/>
        </authorList>
    </citation>
    <scope>NUCLEOTIDE SEQUENCE [LARGE SCALE GENOMIC DNA]</scope>
    <source>
        <strain evidence="2 3">22507_15_FS</strain>
    </source>
</reference>
<name>A0A9X5B5Z3_9GAMM</name>
<protein>
    <submittedName>
        <fullName evidence="2">Transporter</fullName>
    </submittedName>
</protein>
<dbReference type="RefSeq" id="WP_160899406.1">
    <property type="nucleotide sequence ID" value="NZ_WMEX01000008.1"/>
</dbReference>
<dbReference type="Proteomes" id="UP000460751">
    <property type="component" value="Unassembled WGS sequence"/>
</dbReference>
<dbReference type="OrthoDB" id="8639774at2"/>
<keyword evidence="3" id="KW-1185">Reference proteome</keyword>
<evidence type="ECO:0000313" key="2">
    <source>
        <dbReference type="EMBL" id="MYL27850.1"/>
    </source>
</evidence>
<gene>
    <name evidence="2" type="ORF">GLW01_13735</name>
</gene>
<feature type="chain" id="PRO_5040866475" evidence="1">
    <location>
        <begin position="23"/>
        <end position="302"/>
    </location>
</feature>
<evidence type="ECO:0000256" key="1">
    <source>
        <dbReference type="SAM" id="SignalP"/>
    </source>
</evidence>
<keyword evidence="1" id="KW-0732">Signal</keyword>
<feature type="signal peptide" evidence="1">
    <location>
        <begin position="1"/>
        <end position="22"/>
    </location>
</feature>
<evidence type="ECO:0000313" key="3">
    <source>
        <dbReference type="Proteomes" id="UP000460751"/>
    </source>
</evidence>
<accession>A0A9X5B5Z3</accession>
<dbReference type="EMBL" id="WMEX01000008">
    <property type="protein sequence ID" value="MYL27850.1"/>
    <property type="molecule type" value="Genomic_DNA"/>
</dbReference>
<dbReference type="InterPro" id="IPR025737">
    <property type="entry name" value="FApF"/>
</dbReference>